<accession>A0A7X2P6C8</accession>
<dbReference type="EMBL" id="VUMV01000001">
    <property type="protein sequence ID" value="MST81060.1"/>
    <property type="molecule type" value="Genomic_DNA"/>
</dbReference>
<dbReference type="AlphaFoldDB" id="A0A7X2P6C8"/>
<proteinExistence type="predicted"/>
<dbReference type="InterPro" id="IPR025466">
    <property type="entry name" value="DUF4317"/>
</dbReference>
<keyword evidence="2" id="KW-1185">Reference proteome</keyword>
<dbReference type="RefSeq" id="WP_154456859.1">
    <property type="nucleotide sequence ID" value="NZ_VUMV01000001.1"/>
</dbReference>
<dbReference type="Pfam" id="PF14199">
    <property type="entry name" value="DUF4317"/>
    <property type="match status" value="1"/>
</dbReference>
<gene>
    <name evidence="1" type="ORF">FYJ60_01750</name>
</gene>
<evidence type="ECO:0000313" key="2">
    <source>
        <dbReference type="Proteomes" id="UP000466864"/>
    </source>
</evidence>
<dbReference type="Proteomes" id="UP000466864">
    <property type="component" value="Unassembled WGS sequence"/>
</dbReference>
<comment type="caution">
    <text evidence="1">The sequence shown here is derived from an EMBL/GenBank/DDBJ whole genome shotgun (WGS) entry which is preliminary data.</text>
</comment>
<evidence type="ECO:0000313" key="1">
    <source>
        <dbReference type="EMBL" id="MST81060.1"/>
    </source>
</evidence>
<protein>
    <submittedName>
        <fullName evidence="1">DUF4317 domain-containing protein</fullName>
    </submittedName>
</protein>
<name>A0A7X2P6C8_9FIRM</name>
<organism evidence="1 2">
    <name type="scientific">Bilifractor porci</name>
    <dbReference type="NCBI Taxonomy" id="2606636"/>
    <lineage>
        <taxon>Bacteria</taxon>
        <taxon>Bacillati</taxon>
        <taxon>Bacillota</taxon>
        <taxon>Clostridia</taxon>
        <taxon>Lachnospirales</taxon>
        <taxon>Lachnospiraceae</taxon>
        <taxon>Bilifractor</taxon>
    </lineage>
</organism>
<reference evidence="1 2" key="1">
    <citation type="submission" date="2019-08" db="EMBL/GenBank/DDBJ databases">
        <title>In-depth cultivation of the pig gut microbiome towards novel bacterial diversity and tailored functional studies.</title>
        <authorList>
            <person name="Wylensek D."/>
            <person name="Hitch T.C.A."/>
            <person name="Clavel T."/>
        </authorList>
    </citation>
    <scope>NUCLEOTIDE SEQUENCE [LARGE SCALE GENOMIC DNA]</scope>
    <source>
        <strain evidence="1 2">Oil+RF-744-WCA-WT-13</strain>
    </source>
</reference>
<sequence length="383" mass="42883">MNKKEVLEIQKQLKKDNCHVNRICGCYVDGHKETIATMKEAFLSLPEEEMFKYSDILKKTLSGSVGKNLLNLEFPLKEEVPGGRQQQLLALRDSELKDEDMVTAFYDKVIETYLDAENYLILLVYGTYDVPGHTSDGLELEDASDYVYSFLLCSICPVSLSKAGLCYDPSAGTFIDKTQDRMVQMPAAGFLFPAFNDRNTDIHSLLYYSKNPDLLHPELITDLLGCVTPLPADDQKSTFNEVIEETFGENCDFETAKSVHENINALLEGKKEEPEPTPLEKNEIRHLLEHCGARPEQLERFDAAYQDDPENGNCLLASNLANTRKFEVSSDDVKISVSSSRTDLIESRIIDGTEYILIPVTGNVEVNGIKIRSGSGKAETPED</sequence>